<protein>
    <submittedName>
        <fullName evidence="1">Putative secreted protein</fullName>
    </submittedName>
</protein>
<dbReference type="AlphaFoldDB" id="A0A2M4DG09"/>
<accession>A0A2M4DG09</accession>
<proteinExistence type="predicted"/>
<sequence length="74" mass="8130">MRILWCILAAPGAAIIYRLFFFLGEFGVSTLVSSSTTANRDRLLSPYTGACVVRGTTAHRLVSFLVSLFFGLQK</sequence>
<name>A0A2M4DG09_ANODA</name>
<dbReference type="EMBL" id="GGFL01011920">
    <property type="protein sequence ID" value="MBW76098.1"/>
    <property type="molecule type" value="Transcribed_RNA"/>
</dbReference>
<evidence type="ECO:0000313" key="1">
    <source>
        <dbReference type="EMBL" id="MBW76098.1"/>
    </source>
</evidence>
<organism evidence="1">
    <name type="scientific">Anopheles darlingi</name>
    <name type="common">Mosquito</name>
    <dbReference type="NCBI Taxonomy" id="43151"/>
    <lineage>
        <taxon>Eukaryota</taxon>
        <taxon>Metazoa</taxon>
        <taxon>Ecdysozoa</taxon>
        <taxon>Arthropoda</taxon>
        <taxon>Hexapoda</taxon>
        <taxon>Insecta</taxon>
        <taxon>Pterygota</taxon>
        <taxon>Neoptera</taxon>
        <taxon>Endopterygota</taxon>
        <taxon>Diptera</taxon>
        <taxon>Nematocera</taxon>
        <taxon>Culicoidea</taxon>
        <taxon>Culicidae</taxon>
        <taxon>Anophelinae</taxon>
        <taxon>Anopheles</taxon>
    </lineage>
</organism>
<reference evidence="1" key="1">
    <citation type="submission" date="2018-01" db="EMBL/GenBank/DDBJ databases">
        <title>An insight into the sialome of Amazonian anophelines.</title>
        <authorList>
            <person name="Ribeiro J.M."/>
            <person name="Scarpassa V."/>
            <person name="Calvo E."/>
        </authorList>
    </citation>
    <scope>NUCLEOTIDE SEQUENCE</scope>
</reference>